<gene>
    <name evidence="2" type="ORF">E1301_Tti010917</name>
</gene>
<dbReference type="Proteomes" id="UP000324632">
    <property type="component" value="Chromosome 24"/>
</dbReference>
<sequence length="105" mass="11695">MAEGSNRSGRKESGIPETAAKDFEGRNEQERKIPTALLACNDSEVYEETSSCVSLLAQLYGGEGADRLQPEELLSLTHALQTHTEPRQQKLLLRVLKRMVSESKH</sequence>
<keyword evidence="2" id="KW-0808">Transferase</keyword>
<protein>
    <submittedName>
        <fullName evidence="2">Serine/threonine-protein kinase ULK4</fullName>
    </submittedName>
</protein>
<feature type="compositionally biased region" description="Basic and acidic residues" evidence="1">
    <location>
        <begin position="9"/>
        <end position="29"/>
    </location>
</feature>
<keyword evidence="3" id="KW-1185">Reference proteome</keyword>
<dbReference type="AlphaFoldDB" id="A0A5A9N1E0"/>
<dbReference type="PANTHER" id="PTHR46240">
    <property type="entry name" value="SER/THR PROTEIN KINASE ULK4"/>
    <property type="match status" value="1"/>
</dbReference>
<keyword evidence="2" id="KW-0418">Kinase</keyword>
<reference evidence="2 3" key="1">
    <citation type="journal article" date="2019" name="Mol. Ecol. Resour.">
        <title>Chromosome-level genome assembly of Triplophysa tibetana, a fish adapted to the harsh high-altitude environment of the Tibetan Plateau.</title>
        <authorList>
            <person name="Yang X."/>
            <person name="Liu H."/>
            <person name="Ma Z."/>
            <person name="Zou Y."/>
            <person name="Zou M."/>
            <person name="Mao Y."/>
            <person name="Li X."/>
            <person name="Wang H."/>
            <person name="Chen T."/>
            <person name="Wang W."/>
            <person name="Yang R."/>
        </authorList>
    </citation>
    <scope>NUCLEOTIDE SEQUENCE [LARGE SCALE GENOMIC DNA]</scope>
    <source>
        <strain evidence="2">TTIB1903HZAU</strain>
        <tissue evidence="2">Muscle</tissue>
    </source>
</reference>
<dbReference type="GO" id="GO:0016301">
    <property type="term" value="F:kinase activity"/>
    <property type="evidence" value="ECO:0007669"/>
    <property type="project" value="UniProtKB-KW"/>
</dbReference>
<dbReference type="InterPro" id="IPR045906">
    <property type="entry name" value="ULK4"/>
</dbReference>
<comment type="caution">
    <text evidence="2">The sequence shown here is derived from an EMBL/GenBank/DDBJ whole genome shotgun (WGS) entry which is preliminary data.</text>
</comment>
<dbReference type="EMBL" id="SOYY01000024">
    <property type="protein sequence ID" value="KAA0702975.1"/>
    <property type="molecule type" value="Genomic_DNA"/>
</dbReference>
<evidence type="ECO:0000313" key="3">
    <source>
        <dbReference type="Proteomes" id="UP000324632"/>
    </source>
</evidence>
<dbReference type="PANTHER" id="PTHR46240:SF1">
    <property type="entry name" value="SERINE_THREONINE-PROTEIN KINASE ULK4"/>
    <property type="match status" value="1"/>
</dbReference>
<evidence type="ECO:0000313" key="2">
    <source>
        <dbReference type="EMBL" id="KAA0702975.1"/>
    </source>
</evidence>
<organism evidence="2 3">
    <name type="scientific">Triplophysa tibetana</name>
    <dbReference type="NCBI Taxonomy" id="1572043"/>
    <lineage>
        <taxon>Eukaryota</taxon>
        <taxon>Metazoa</taxon>
        <taxon>Chordata</taxon>
        <taxon>Craniata</taxon>
        <taxon>Vertebrata</taxon>
        <taxon>Euteleostomi</taxon>
        <taxon>Actinopterygii</taxon>
        <taxon>Neopterygii</taxon>
        <taxon>Teleostei</taxon>
        <taxon>Ostariophysi</taxon>
        <taxon>Cypriniformes</taxon>
        <taxon>Nemacheilidae</taxon>
        <taxon>Triplophysa</taxon>
    </lineage>
</organism>
<proteinExistence type="predicted"/>
<name>A0A5A9N1E0_9TELE</name>
<feature type="region of interest" description="Disordered" evidence="1">
    <location>
        <begin position="1"/>
        <end position="29"/>
    </location>
</feature>
<evidence type="ECO:0000256" key="1">
    <source>
        <dbReference type="SAM" id="MobiDB-lite"/>
    </source>
</evidence>
<accession>A0A5A9N1E0</accession>